<name>A0A0P1GH68_9RHOB</name>
<keyword evidence="2" id="KW-1185">Reference proteome</keyword>
<reference evidence="1 2" key="1">
    <citation type="submission" date="2015-09" db="EMBL/GenBank/DDBJ databases">
        <authorList>
            <consortium name="Swine Surveillance"/>
        </authorList>
    </citation>
    <scope>NUCLEOTIDE SEQUENCE [LARGE SCALE GENOMIC DNA]</scope>
    <source>
        <strain evidence="1 2">CECT 7648</strain>
    </source>
</reference>
<proteinExistence type="predicted"/>
<accession>A0A0P1GH68</accession>
<protein>
    <submittedName>
        <fullName evidence="1">Uncharacterized protein</fullName>
    </submittedName>
</protein>
<organism evidence="1 2">
    <name type="scientific">Tropicibacter naphthalenivorans</name>
    <dbReference type="NCBI Taxonomy" id="441103"/>
    <lineage>
        <taxon>Bacteria</taxon>
        <taxon>Pseudomonadati</taxon>
        <taxon>Pseudomonadota</taxon>
        <taxon>Alphaproteobacteria</taxon>
        <taxon>Rhodobacterales</taxon>
        <taxon>Roseobacteraceae</taxon>
        <taxon>Tropicibacter</taxon>
    </lineage>
</organism>
<dbReference type="OrthoDB" id="7644752at2"/>
<dbReference type="EMBL" id="CYSE01000006">
    <property type="protein sequence ID" value="CUH80896.1"/>
    <property type="molecule type" value="Genomic_DNA"/>
</dbReference>
<dbReference type="AlphaFoldDB" id="A0A0P1GH68"/>
<evidence type="ECO:0000313" key="1">
    <source>
        <dbReference type="EMBL" id="CUH80896.1"/>
    </source>
</evidence>
<sequence length="70" mass="8242">MPKRFRLTRRFPVAMTEDGYRGLKRFAHDAGLDEGEALSFLFEHFDSVTDTDALNHRLRVFNSELEARKR</sequence>
<gene>
    <name evidence="1" type="ORF">TRN7648_03220</name>
</gene>
<dbReference type="RefSeq" id="WP_058248676.1">
    <property type="nucleotide sequence ID" value="NZ_CYSE01000006.1"/>
</dbReference>
<evidence type="ECO:0000313" key="2">
    <source>
        <dbReference type="Proteomes" id="UP000054935"/>
    </source>
</evidence>
<dbReference type="Proteomes" id="UP000054935">
    <property type="component" value="Unassembled WGS sequence"/>
</dbReference>
<dbReference type="STRING" id="441103.TRN7648_03220"/>